<proteinExistence type="predicted"/>
<comment type="caution">
    <text evidence="1">The sequence shown here is derived from an EMBL/GenBank/DDBJ whole genome shotgun (WGS) entry which is preliminary data.</text>
</comment>
<gene>
    <name evidence="1" type="ORF">NPIL_613281</name>
</gene>
<dbReference type="EMBL" id="BMAW01007254">
    <property type="protein sequence ID" value="GFT03008.1"/>
    <property type="molecule type" value="Genomic_DNA"/>
</dbReference>
<evidence type="ECO:0000313" key="2">
    <source>
        <dbReference type="Proteomes" id="UP000887013"/>
    </source>
</evidence>
<reference evidence="1" key="1">
    <citation type="submission" date="2020-08" db="EMBL/GenBank/DDBJ databases">
        <title>Multicomponent nature underlies the extraordinary mechanical properties of spider dragline silk.</title>
        <authorList>
            <person name="Kono N."/>
            <person name="Nakamura H."/>
            <person name="Mori M."/>
            <person name="Yoshida Y."/>
            <person name="Ohtoshi R."/>
            <person name="Malay A.D."/>
            <person name="Moran D.A.P."/>
            <person name="Tomita M."/>
            <person name="Numata K."/>
            <person name="Arakawa K."/>
        </authorList>
    </citation>
    <scope>NUCLEOTIDE SEQUENCE</scope>
</reference>
<dbReference type="AlphaFoldDB" id="A0A8X6NAU3"/>
<accession>A0A8X6NAU3</accession>
<dbReference type="Proteomes" id="UP000887013">
    <property type="component" value="Unassembled WGS sequence"/>
</dbReference>
<sequence length="63" mass="7544">MQEENFRRFSKFDKEKKKKKEDGEVKFDSTPQRQIDQCGAGCYLLCLREIWRNDLSQGDQGER</sequence>
<evidence type="ECO:0000313" key="1">
    <source>
        <dbReference type="EMBL" id="GFT03008.1"/>
    </source>
</evidence>
<name>A0A8X6NAU3_NEPPI</name>
<keyword evidence="2" id="KW-1185">Reference proteome</keyword>
<feature type="non-terminal residue" evidence="1">
    <location>
        <position position="63"/>
    </location>
</feature>
<organism evidence="1 2">
    <name type="scientific">Nephila pilipes</name>
    <name type="common">Giant wood spider</name>
    <name type="synonym">Nephila maculata</name>
    <dbReference type="NCBI Taxonomy" id="299642"/>
    <lineage>
        <taxon>Eukaryota</taxon>
        <taxon>Metazoa</taxon>
        <taxon>Ecdysozoa</taxon>
        <taxon>Arthropoda</taxon>
        <taxon>Chelicerata</taxon>
        <taxon>Arachnida</taxon>
        <taxon>Araneae</taxon>
        <taxon>Araneomorphae</taxon>
        <taxon>Entelegynae</taxon>
        <taxon>Araneoidea</taxon>
        <taxon>Nephilidae</taxon>
        <taxon>Nephila</taxon>
    </lineage>
</organism>
<protein>
    <submittedName>
        <fullName evidence="1">Uncharacterized protein</fullName>
    </submittedName>
</protein>